<evidence type="ECO:0000313" key="2">
    <source>
        <dbReference type="Proteomes" id="UP000236630"/>
    </source>
</evidence>
<keyword evidence="2" id="KW-1185">Reference proteome</keyword>
<gene>
    <name evidence="1" type="ORF">CUMW_198180</name>
</gene>
<reference evidence="1 2" key="1">
    <citation type="journal article" date="2017" name="Front. Genet.">
        <title>Draft sequencing of the heterozygous diploid genome of Satsuma (Citrus unshiu Marc.) using a hybrid assembly approach.</title>
        <authorList>
            <person name="Shimizu T."/>
            <person name="Tanizawa Y."/>
            <person name="Mochizuki T."/>
            <person name="Nagasaki H."/>
            <person name="Yoshioka T."/>
            <person name="Toyoda A."/>
            <person name="Fujiyama A."/>
            <person name="Kaminuma E."/>
            <person name="Nakamura Y."/>
        </authorList>
    </citation>
    <scope>NUCLEOTIDE SEQUENCE [LARGE SCALE GENOMIC DNA]</scope>
    <source>
        <strain evidence="2">cv. Miyagawa wase</strain>
    </source>
</reference>
<comment type="caution">
    <text evidence="1">The sequence shown here is derived from an EMBL/GenBank/DDBJ whole genome shotgun (WGS) entry which is preliminary data.</text>
</comment>
<dbReference type="AlphaFoldDB" id="A0A2H5Q5N5"/>
<protein>
    <submittedName>
        <fullName evidence="1">Uncharacterized protein</fullName>
    </submittedName>
</protein>
<organism evidence="1 2">
    <name type="scientific">Citrus unshiu</name>
    <name type="common">Satsuma mandarin</name>
    <name type="synonym">Citrus nobilis var. unshiu</name>
    <dbReference type="NCBI Taxonomy" id="55188"/>
    <lineage>
        <taxon>Eukaryota</taxon>
        <taxon>Viridiplantae</taxon>
        <taxon>Streptophyta</taxon>
        <taxon>Embryophyta</taxon>
        <taxon>Tracheophyta</taxon>
        <taxon>Spermatophyta</taxon>
        <taxon>Magnoliopsida</taxon>
        <taxon>eudicotyledons</taxon>
        <taxon>Gunneridae</taxon>
        <taxon>Pentapetalae</taxon>
        <taxon>rosids</taxon>
        <taxon>malvids</taxon>
        <taxon>Sapindales</taxon>
        <taxon>Rutaceae</taxon>
        <taxon>Aurantioideae</taxon>
        <taxon>Citrus</taxon>
    </lineage>
</organism>
<dbReference type="Proteomes" id="UP000236630">
    <property type="component" value="Unassembled WGS sequence"/>
</dbReference>
<name>A0A2H5Q5N5_CITUN</name>
<proteinExistence type="predicted"/>
<accession>A0A2H5Q5N5</accession>
<evidence type="ECO:0000313" key="1">
    <source>
        <dbReference type="EMBL" id="GAY59924.1"/>
    </source>
</evidence>
<sequence>MLASNHKEQIFLSLSPSRFSHAFPFSGKHINHSSTSDLILYILGIKRKSKGVGDKGRWVTCIIIKNNNAR</sequence>
<dbReference type="EMBL" id="BDQV01000223">
    <property type="protein sequence ID" value="GAY59924.1"/>
    <property type="molecule type" value="Genomic_DNA"/>
</dbReference>